<comment type="caution">
    <text evidence="2">The sequence shown here is derived from an EMBL/GenBank/DDBJ whole genome shotgun (WGS) entry which is preliminary data.</text>
</comment>
<dbReference type="InterPro" id="IPR002156">
    <property type="entry name" value="RNaseH_domain"/>
</dbReference>
<sequence length="202" mass="22655">MHAIFECEFSKAVWDIVRAYYSPDEQRCDEQKLNYFGDLEWMDISLITAWAVWHNRNLELHEMVKRPANDIVEFIRDFLLEFQRCQSAVSIVAKSESSSRWQAPREGVIEVNFDGSFLASDHMASFGAVARDFEGAVMGSMAGNLKYIDSAFMAESLAALKAISWARDMGFTDIVLEGDALTIIKKANSSGQDISPVGPIVI</sequence>
<dbReference type="InterPro" id="IPR012337">
    <property type="entry name" value="RNaseH-like_sf"/>
</dbReference>
<dbReference type="PANTHER" id="PTHR47074">
    <property type="entry name" value="BNAC02G40300D PROTEIN"/>
    <property type="match status" value="1"/>
</dbReference>
<dbReference type="Gene3D" id="3.30.420.10">
    <property type="entry name" value="Ribonuclease H-like superfamily/Ribonuclease H"/>
    <property type="match status" value="1"/>
</dbReference>
<dbReference type="InterPro" id="IPR052929">
    <property type="entry name" value="RNase_H-like_EbsB-rel"/>
</dbReference>
<evidence type="ECO:0000313" key="3">
    <source>
        <dbReference type="Proteomes" id="UP000187203"/>
    </source>
</evidence>
<accession>A0A1R3KAH4</accession>
<gene>
    <name evidence="2" type="ORF">COLO4_09952</name>
</gene>
<dbReference type="Proteomes" id="UP000187203">
    <property type="component" value="Unassembled WGS sequence"/>
</dbReference>
<name>A0A1R3KAH4_9ROSI</name>
<organism evidence="2 3">
    <name type="scientific">Corchorus olitorius</name>
    <dbReference type="NCBI Taxonomy" id="93759"/>
    <lineage>
        <taxon>Eukaryota</taxon>
        <taxon>Viridiplantae</taxon>
        <taxon>Streptophyta</taxon>
        <taxon>Embryophyta</taxon>
        <taxon>Tracheophyta</taxon>
        <taxon>Spermatophyta</taxon>
        <taxon>Magnoliopsida</taxon>
        <taxon>eudicotyledons</taxon>
        <taxon>Gunneridae</taxon>
        <taxon>Pentapetalae</taxon>
        <taxon>rosids</taxon>
        <taxon>malvids</taxon>
        <taxon>Malvales</taxon>
        <taxon>Malvaceae</taxon>
        <taxon>Grewioideae</taxon>
        <taxon>Apeibeae</taxon>
        <taxon>Corchorus</taxon>
    </lineage>
</organism>
<dbReference type="EMBL" id="AWUE01014304">
    <property type="protein sequence ID" value="OMP04092.1"/>
    <property type="molecule type" value="Genomic_DNA"/>
</dbReference>
<dbReference type="OrthoDB" id="987126at2759"/>
<dbReference type="GO" id="GO:0004523">
    <property type="term" value="F:RNA-DNA hybrid ribonuclease activity"/>
    <property type="evidence" value="ECO:0007669"/>
    <property type="project" value="InterPro"/>
</dbReference>
<keyword evidence="3" id="KW-1185">Reference proteome</keyword>
<dbReference type="PANTHER" id="PTHR47074:SF48">
    <property type="entry name" value="POLYNUCLEOTIDYL TRANSFERASE, RIBONUCLEASE H-LIKE SUPERFAMILY PROTEIN"/>
    <property type="match status" value="1"/>
</dbReference>
<dbReference type="InterPro" id="IPR036397">
    <property type="entry name" value="RNaseH_sf"/>
</dbReference>
<evidence type="ECO:0000259" key="1">
    <source>
        <dbReference type="Pfam" id="PF13456"/>
    </source>
</evidence>
<dbReference type="STRING" id="93759.A0A1R3KAH4"/>
<dbReference type="GO" id="GO:0003676">
    <property type="term" value="F:nucleic acid binding"/>
    <property type="evidence" value="ECO:0007669"/>
    <property type="project" value="InterPro"/>
</dbReference>
<dbReference type="SUPFAM" id="SSF53098">
    <property type="entry name" value="Ribonuclease H-like"/>
    <property type="match status" value="1"/>
</dbReference>
<proteinExistence type="predicted"/>
<dbReference type="AlphaFoldDB" id="A0A1R3KAH4"/>
<dbReference type="InterPro" id="IPR044730">
    <property type="entry name" value="RNase_H-like_dom_plant"/>
</dbReference>
<feature type="domain" description="RNase H type-1" evidence="1">
    <location>
        <begin position="112"/>
        <end position="192"/>
    </location>
</feature>
<reference evidence="3" key="1">
    <citation type="submission" date="2013-09" db="EMBL/GenBank/DDBJ databases">
        <title>Corchorus olitorius genome sequencing.</title>
        <authorList>
            <person name="Alam M."/>
            <person name="Haque M.S."/>
            <person name="Islam M.S."/>
            <person name="Emdad E.M."/>
            <person name="Islam M.M."/>
            <person name="Ahmed B."/>
            <person name="Halim A."/>
            <person name="Hossen Q.M.M."/>
            <person name="Hossain M.Z."/>
            <person name="Ahmed R."/>
            <person name="Khan M.M."/>
            <person name="Islam R."/>
            <person name="Rashid M.M."/>
            <person name="Khan S.A."/>
            <person name="Rahman M.S."/>
            <person name="Alam M."/>
            <person name="Yahiya A.S."/>
            <person name="Khan M.S."/>
            <person name="Azam M.S."/>
            <person name="Haque T."/>
            <person name="Lashkar M.Z.H."/>
            <person name="Akhand A.I."/>
            <person name="Morshed G."/>
            <person name="Roy S."/>
            <person name="Uddin K.S."/>
            <person name="Rabeya T."/>
            <person name="Hossain A.S."/>
            <person name="Chowdhury A."/>
            <person name="Snigdha A.R."/>
            <person name="Mortoza M.S."/>
            <person name="Matin S.A."/>
            <person name="Hoque S.M.E."/>
            <person name="Islam M.K."/>
            <person name="Roy D.K."/>
            <person name="Haider R."/>
            <person name="Moosa M.M."/>
            <person name="Elias S.M."/>
            <person name="Hasan A.M."/>
            <person name="Jahan S."/>
            <person name="Shafiuddin M."/>
            <person name="Mahmood N."/>
            <person name="Shommy N.S."/>
        </authorList>
    </citation>
    <scope>NUCLEOTIDE SEQUENCE [LARGE SCALE GENOMIC DNA]</scope>
    <source>
        <strain evidence="3">cv. O-4</strain>
    </source>
</reference>
<dbReference type="Pfam" id="PF13456">
    <property type="entry name" value="RVT_3"/>
    <property type="match status" value="1"/>
</dbReference>
<protein>
    <recommendedName>
        <fullName evidence="1">RNase H type-1 domain-containing protein</fullName>
    </recommendedName>
</protein>
<evidence type="ECO:0000313" key="2">
    <source>
        <dbReference type="EMBL" id="OMP04092.1"/>
    </source>
</evidence>
<dbReference type="CDD" id="cd06222">
    <property type="entry name" value="RNase_H_like"/>
    <property type="match status" value="1"/>
</dbReference>